<evidence type="ECO:0000313" key="2">
    <source>
        <dbReference type="EMBL" id="KAK5089428.1"/>
    </source>
</evidence>
<organism evidence="2 3">
    <name type="scientific">Lithohypha guttulata</name>
    <dbReference type="NCBI Taxonomy" id="1690604"/>
    <lineage>
        <taxon>Eukaryota</taxon>
        <taxon>Fungi</taxon>
        <taxon>Dikarya</taxon>
        <taxon>Ascomycota</taxon>
        <taxon>Pezizomycotina</taxon>
        <taxon>Eurotiomycetes</taxon>
        <taxon>Chaetothyriomycetidae</taxon>
        <taxon>Chaetothyriales</taxon>
        <taxon>Trichomeriaceae</taxon>
        <taxon>Lithohypha</taxon>
    </lineage>
</organism>
<accession>A0ABR0K8E9</accession>
<feature type="compositionally biased region" description="Polar residues" evidence="1">
    <location>
        <begin position="74"/>
        <end position="98"/>
    </location>
</feature>
<evidence type="ECO:0000256" key="1">
    <source>
        <dbReference type="SAM" id="MobiDB-lite"/>
    </source>
</evidence>
<dbReference type="EMBL" id="JAVRRG010000078">
    <property type="protein sequence ID" value="KAK5089428.1"/>
    <property type="molecule type" value="Genomic_DNA"/>
</dbReference>
<evidence type="ECO:0000313" key="3">
    <source>
        <dbReference type="Proteomes" id="UP001345013"/>
    </source>
</evidence>
<dbReference type="Proteomes" id="UP001345013">
    <property type="component" value="Unassembled WGS sequence"/>
</dbReference>
<name>A0ABR0K8E9_9EURO</name>
<feature type="region of interest" description="Disordered" evidence="1">
    <location>
        <begin position="65"/>
        <end position="105"/>
    </location>
</feature>
<protein>
    <submittedName>
        <fullName evidence="2">Uncharacterized protein</fullName>
    </submittedName>
</protein>
<keyword evidence="3" id="KW-1185">Reference proteome</keyword>
<comment type="caution">
    <text evidence="2">The sequence shown here is derived from an EMBL/GenBank/DDBJ whole genome shotgun (WGS) entry which is preliminary data.</text>
</comment>
<reference evidence="2 3" key="1">
    <citation type="submission" date="2023-08" db="EMBL/GenBank/DDBJ databases">
        <title>Black Yeasts Isolated from many extreme environments.</title>
        <authorList>
            <person name="Coleine C."/>
            <person name="Stajich J.E."/>
            <person name="Selbmann L."/>
        </authorList>
    </citation>
    <scope>NUCLEOTIDE SEQUENCE [LARGE SCALE GENOMIC DNA]</scope>
    <source>
        <strain evidence="2 3">CCFEE 5885</strain>
    </source>
</reference>
<gene>
    <name evidence="2" type="ORF">LTR24_006244</name>
</gene>
<sequence>MADDNTNARNLLDQTNLEFPTIALVTSFESLLSNSATSSQGTIIMPLSQTTPALDESWASLDASDYSRDDDLQSENTDSASLVDLSSTNDTESATGDETASDADLDEDRATSMIVAQSTIGREEKACEELQGDDGHMEDTIILQRSEIQPHPDTIDLEYSRLIPSPPSNEQHGSNLPAQEIIEMTVSKSSLVMSSKPFSIAYYGAASAHEAKSELLGKIGAALVTSSTLGNSQTPAASPCFNIVATEFGPGSKPAFADLIPSQAQMTVDDIVLLRPTPKSSASIRLAFKGGMAFESNPKAARAQSATEPWRPDLFVVQICREDLADDFFTVSEALELARRHFWPVIVVTNAPTNGLCPLDFENGITVRRQEGDVQQYRQPIDLDSFVEIDSDQLNHHIRHVITKAQGRRTTAAAQMEPASLLHNLARAIFSRGDGGNFNVGNYTLQSVEAAGKPVEKPVSFLEGLQQTWSVLDGRQLLKDSLLTIAIVLLGVYVMTFSQNVSHTIKGTQESNTTAITPQDTVSTAAVAALPSEITEILSTEHDLVVYDPISFDQMWNRLTGRPARAEERAVVEECQQKVQDSIKPADPLARLRDDAVYHFISKWRSILINPARNANELFKKGTARRRELREKRERQIHDMHRKLEEFWSDVSRNVQGVGMHTQEYFGKLVDRSRQHLQDMSRANEQRLEKLVSEQKDILGRAQTQARLLAQQPKRKKRSFF</sequence>
<proteinExistence type="predicted"/>